<organism evidence="1 2">
    <name type="scientific">Alligator mississippiensis</name>
    <name type="common">American alligator</name>
    <dbReference type="NCBI Taxonomy" id="8496"/>
    <lineage>
        <taxon>Eukaryota</taxon>
        <taxon>Metazoa</taxon>
        <taxon>Chordata</taxon>
        <taxon>Craniata</taxon>
        <taxon>Vertebrata</taxon>
        <taxon>Euteleostomi</taxon>
        <taxon>Archelosauria</taxon>
        <taxon>Archosauria</taxon>
        <taxon>Crocodylia</taxon>
        <taxon>Alligatoridae</taxon>
        <taxon>Alligatorinae</taxon>
        <taxon>Alligator</taxon>
    </lineage>
</organism>
<comment type="caution">
    <text evidence="1">The sequence shown here is derived from an EMBL/GenBank/DDBJ whole genome shotgun (WGS) entry which is preliminary data.</text>
</comment>
<protein>
    <submittedName>
        <fullName evidence="1">Uncharacterized protein</fullName>
    </submittedName>
</protein>
<dbReference type="AlphaFoldDB" id="A0A151MK59"/>
<keyword evidence="2" id="KW-1185">Reference proteome</keyword>
<accession>A0A151MK59</accession>
<gene>
    <name evidence="1" type="ORF">Y1Q_0023794</name>
</gene>
<proteinExistence type="predicted"/>
<dbReference type="Proteomes" id="UP000050525">
    <property type="component" value="Unassembled WGS sequence"/>
</dbReference>
<name>A0A151MK59_ALLMI</name>
<reference evidence="1 2" key="1">
    <citation type="journal article" date="2012" name="Genome Biol.">
        <title>Sequencing three crocodilian genomes to illuminate the evolution of archosaurs and amniotes.</title>
        <authorList>
            <person name="St John J.A."/>
            <person name="Braun E.L."/>
            <person name="Isberg S.R."/>
            <person name="Miles L.G."/>
            <person name="Chong A.Y."/>
            <person name="Gongora J."/>
            <person name="Dalzell P."/>
            <person name="Moran C."/>
            <person name="Bed'hom B."/>
            <person name="Abzhanov A."/>
            <person name="Burgess S.C."/>
            <person name="Cooksey A.M."/>
            <person name="Castoe T.A."/>
            <person name="Crawford N.G."/>
            <person name="Densmore L.D."/>
            <person name="Drew J.C."/>
            <person name="Edwards S.V."/>
            <person name="Faircloth B.C."/>
            <person name="Fujita M.K."/>
            <person name="Greenwold M.J."/>
            <person name="Hoffmann F.G."/>
            <person name="Howard J.M."/>
            <person name="Iguchi T."/>
            <person name="Janes D.E."/>
            <person name="Khan S.Y."/>
            <person name="Kohno S."/>
            <person name="de Koning A.J."/>
            <person name="Lance S.L."/>
            <person name="McCarthy F.M."/>
            <person name="McCormack J.E."/>
            <person name="Merchant M.E."/>
            <person name="Peterson D.G."/>
            <person name="Pollock D.D."/>
            <person name="Pourmand N."/>
            <person name="Raney B.J."/>
            <person name="Roessler K.A."/>
            <person name="Sanford J.R."/>
            <person name="Sawyer R.H."/>
            <person name="Schmidt C.J."/>
            <person name="Triplett E.W."/>
            <person name="Tuberville T.D."/>
            <person name="Venegas-Anaya M."/>
            <person name="Howard J.T."/>
            <person name="Jarvis E.D."/>
            <person name="Guillette L.J.Jr."/>
            <person name="Glenn T.C."/>
            <person name="Green R.E."/>
            <person name="Ray D.A."/>
        </authorList>
    </citation>
    <scope>NUCLEOTIDE SEQUENCE [LARGE SCALE GENOMIC DNA]</scope>
    <source>
        <strain evidence="1">KSC_2009_1</strain>
    </source>
</reference>
<evidence type="ECO:0000313" key="1">
    <source>
        <dbReference type="EMBL" id="KYO24931.1"/>
    </source>
</evidence>
<dbReference type="EMBL" id="AKHW03005996">
    <property type="protein sequence ID" value="KYO24931.1"/>
    <property type="molecule type" value="Genomic_DNA"/>
</dbReference>
<evidence type="ECO:0000313" key="2">
    <source>
        <dbReference type="Proteomes" id="UP000050525"/>
    </source>
</evidence>
<sequence>MKMLNKRRTKESTCIALEKVYRLNLNLHPHENGTQLCGQNKRKDLCWPSAKQALLSQHFLPNSEEFRTVFSGVPYTLLFVATLSLEDFGGSCSKDFERTSASLSSLNSWRSHNEQLQLIQKHNMSTLTLTLHDCLTMAYPSSLKTSQQVDS</sequence>